<dbReference type="Proteomes" id="UP000799324">
    <property type="component" value="Unassembled WGS sequence"/>
</dbReference>
<feature type="region of interest" description="Disordered" evidence="1">
    <location>
        <begin position="50"/>
        <end position="103"/>
    </location>
</feature>
<feature type="compositionally biased region" description="Basic residues" evidence="1">
    <location>
        <begin position="347"/>
        <end position="365"/>
    </location>
</feature>
<evidence type="ECO:0000313" key="2">
    <source>
        <dbReference type="EMBL" id="KAF2658225.1"/>
    </source>
</evidence>
<protein>
    <submittedName>
        <fullName evidence="2">Uncharacterized protein</fullName>
    </submittedName>
</protein>
<dbReference type="OrthoDB" id="5333304at2759"/>
<reference evidence="2" key="1">
    <citation type="journal article" date="2020" name="Stud. Mycol.">
        <title>101 Dothideomycetes genomes: a test case for predicting lifestyles and emergence of pathogens.</title>
        <authorList>
            <person name="Haridas S."/>
            <person name="Albert R."/>
            <person name="Binder M."/>
            <person name="Bloem J."/>
            <person name="Labutti K."/>
            <person name="Salamov A."/>
            <person name="Andreopoulos B."/>
            <person name="Baker S."/>
            <person name="Barry K."/>
            <person name="Bills G."/>
            <person name="Bluhm B."/>
            <person name="Cannon C."/>
            <person name="Castanera R."/>
            <person name="Culley D."/>
            <person name="Daum C."/>
            <person name="Ezra D."/>
            <person name="Gonzalez J."/>
            <person name="Henrissat B."/>
            <person name="Kuo A."/>
            <person name="Liang C."/>
            <person name="Lipzen A."/>
            <person name="Lutzoni F."/>
            <person name="Magnuson J."/>
            <person name="Mondo S."/>
            <person name="Nolan M."/>
            <person name="Ohm R."/>
            <person name="Pangilinan J."/>
            <person name="Park H.-J."/>
            <person name="Ramirez L."/>
            <person name="Alfaro M."/>
            <person name="Sun H."/>
            <person name="Tritt A."/>
            <person name="Yoshinaga Y."/>
            <person name="Zwiers L.-H."/>
            <person name="Turgeon B."/>
            <person name="Goodwin S."/>
            <person name="Spatafora J."/>
            <person name="Crous P."/>
            <person name="Grigoriev I."/>
        </authorList>
    </citation>
    <scope>NUCLEOTIDE SEQUENCE</scope>
    <source>
        <strain evidence="2">CBS 122681</strain>
    </source>
</reference>
<feature type="compositionally biased region" description="Low complexity" evidence="1">
    <location>
        <begin position="249"/>
        <end position="261"/>
    </location>
</feature>
<proteinExistence type="predicted"/>
<feature type="compositionally biased region" description="Basic and acidic residues" evidence="1">
    <location>
        <begin position="508"/>
        <end position="521"/>
    </location>
</feature>
<accession>A0A6A6TDZ7</accession>
<feature type="region of interest" description="Disordered" evidence="1">
    <location>
        <begin position="243"/>
        <end position="477"/>
    </location>
</feature>
<feature type="compositionally biased region" description="Pro residues" evidence="1">
    <location>
        <begin position="60"/>
        <end position="69"/>
    </location>
</feature>
<feature type="compositionally biased region" description="Polar residues" evidence="1">
    <location>
        <begin position="71"/>
        <end position="83"/>
    </location>
</feature>
<name>A0A6A6TDZ7_9PLEO</name>
<feature type="compositionally biased region" description="Polar residues" evidence="1">
    <location>
        <begin position="93"/>
        <end position="103"/>
    </location>
</feature>
<feature type="compositionally biased region" description="Basic and acidic residues" evidence="1">
    <location>
        <begin position="401"/>
        <end position="432"/>
    </location>
</feature>
<feature type="compositionally biased region" description="Acidic residues" evidence="1">
    <location>
        <begin position="270"/>
        <end position="286"/>
    </location>
</feature>
<dbReference type="AlphaFoldDB" id="A0A6A6TDZ7"/>
<keyword evidence="3" id="KW-1185">Reference proteome</keyword>
<evidence type="ECO:0000313" key="3">
    <source>
        <dbReference type="Proteomes" id="UP000799324"/>
    </source>
</evidence>
<organism evidence="2 3">
    <name type="scientific">Lophiostoma macrostomum CBS 122681</name>
    <dbReference type="NCBI Taxonomy" id="1314788"/>
    <lineage>
        <taxon>Eukaryota</taxon>
        <taxon>Fungi</taxon>
        <taxon>Dikarya</taxon>
        <taxon>Ascomycota</taxon>
        <taxon>Pezizomycotina</taxon>
        <taxon>Dothideomycetes</taxon>
        <taxon>Pleosporomycetidae</taxon>
        <taxon>Pleosporales</taxon>
        <taxon>Lophiostomataceae</taxon>
        <taxon>Lophiostoma</taxon>
    </lineage>
</organism>
<feature type="region of interest" description="Disordered" evidence="1">
    <location>
        <begin position="490"/>
        <end position="533"/>
    </location>
</feature>
<sequence length="750" mass="84574">MSSTTFAVPQLNGDGAVTPETLREAQFLDKLLQIRDEVLAGKHPRIQLPPSVLEQVAPRPIQPSPPALQRPPTNSTPNGQQALQLFPPRSESSHQQHQLPNEHSTITAQNAPRPFSAKSASSGIDPILLTKSDHLIRAELQLKRQQIERVIQDKKSRGGEPLEDRESASFDVDELLSKAHESVKPFSGLPATIHISEGSESFDENSYYSSQANSWSSEEIDPSHNANGANVVDLLTSQANRSAPAKQLTAAAPTVRARVPPSQGEPTVIELDDDPYEPADDIEIYEPEPAGTHDEQEESDYSPPPADVGLNESNRGRGRGRGYEANGGPSGSSGQSPAGNPPPLQNSRKRRREEKKRQQANKRVARSPEPYIKQEPQSPPPFASYPNSQPSTRRALQPLPHDVEVVSAREGRAQPVYHREQDHSPRSLRQYEEPSSPSVVRIPQRRLERDDQDLRRVASLQYARRPHSPDPYPAPEARPIRAASHALIEHPEPTYGEGSSRSSAAPRYMRERSRSPVHEYIPRAQSPAAMAPPPRRIVVDQYGQKYYAAPVDVRESVAPPSRREVEPYYERAATREPTMRAPARVELYEEDHQLRMPPPPTRRYVEAQDTEVIDGRPYRVREASHRPMEMEYSPREVSARRPVIEYEEMGPPREYLPSRAYSVRPEVVRRELPGDYTPVRHESVQPRYVSVAAPRYREVSVVHPDVYDERRYQAASSQGRRYVDEGALERPVEVVQEAYREEPRRVSYRY</sequence>
<feature type="compositionally biased region" description="Basic and acidic residues" evidence="1">
    <location>
        <begin position="445"/>
        <end position="456"/>
    </location>
</feature>
<feature type="compositionally biased region" description="Polar residues" evidence="1">
    <location>
        <begin position="385"/>
        <end position="394"/>
    </location>
</feature>
<gene>
    <name evidence="2" type="ORF">K491DRAFT_690380</name>
</gene>
<evidence type="ECO:0000256" key="1">
    <source>
        <dbReference type="SAM" id="MobiDB-lite"/>
    </source>
</evidence>
<dbReference type="EMBL" id="MU004317">
    <property type="protein sequence ID" value="KAF2658225.1"/>
    <property type="molecule type" value="Genomic_DNA"/>
</dbReference>